<feature type="transmembrane region" description="Helical" evidence="7">
    <location>
        <begin position="81"/>
        <end position="104"/>
    </location>
</feature>
<keyword evidence="2" id="KW-1003">Cell membrane</keyword>
<name>A0A381N4H6_9ZZZZ</name>
<evidence type="ECO:0000256" key="6">
    <source>
        <dbReference type="ARBA" id="ARBA00023136"/>
    </source>
</evidence>
<feature type="transmembrane region" description="Helical" evidence="7">
    <location>
        <begin position="6"/>
        <end position="29"/>
    </location>
</feature>
<keyword evidence="3" id="KW-0997">Cell inner membrane</keyword>
<gene>
    <name evidence="9" type="ORF">METZ01_LOCUS1357</name>
</gene>
<dbReference type="EMBL" id="UINC01000071">
    <property type="protein sequence ID" value="SUZ48503.1"/>
    <property type="molecule type" value="Genomic_DNA"/>
</dbReference>
<evidence type="ECO:0000256" key="1">
    <source>
        <dbReference type="ARBA" id="ARBA00004429"/>
    </source>
</evidence>
<dbReference type="AlphaFoldDB" id="A0A381N4H6"/>
<dbReference type="PANTHER" id="PTHR33362:SF2">
    <property type="entry name" value="TRAP TRANSPORTER LARGE PERMEASE PROTEIN"/>
    <property type="match status" value="1"/>
</dbReference>
<evidence type="ECO:0000256" key="2">
    <source>
        <dbReference type="ARBA" id="ARBA00022475"/>
    </source>
</evidence>
<dbReference type="InterPro" id="IPR010656">
    <property type="entry name" value="DctM"/>
</dbReference>
<dbReference type="GO" id="GO:0005886">
    <property type="term" value="C:plasma membrane"/>
    <property type="evidence" value="ECO:0007669"/>
    <property type="project" value="UniProtKB-SubCell"/>
</dbReference>
<evidence type="ECO:0000313" key="9">
    <source>
        <dbReference type="EMBL" id="SUZ48503.1"/>
    </source>
</evidence>
<protein>
    <recommendedName>
        <fullName evidence="8">TRAP C4-dicarboxylate transport system permease DctM subunit domain-containing protein</fullName>
    </recommendedName>
</protein>
<dbReference type="Pfam" id="PF06808">
    <property type="entry name" value="DctM"/>
    <property type="match status" value="1"/>
</dbReference>
<feature type="transmembrane region" description="Helical" evidence="7">
    <location>
        <begin position="383"/>
        <end position="407"/>
    </location>
</feature>
<comment type="subcellular location">
    <subcellularLocation>
        <location evidence="1">Cell inner membrane</location>
        <topology evidence="1">Multi-pass membrane protein</topology>
    </subcellularLocation>
</comment>
<feature type="transmembrane region" description="Helical" evidence="7">
    <location>
        <begin position="41"/>
        <end position="61"/>
    </location>
</feature>
<feature type="transmembrane region" description="Helical" evidence="7">
    <location>
        <begin position="300"/>
        <end position="330"/>
    </location>
</feature>
<feature type="transmembrane region" description="Helical" evidence="7">
    <location>
        <begin position="199"/>
        <end position="221"/>
    </location>
</feature>
<organism evidence="9">
    <name type="scientific">marine metagenome</name>
    <dbReference type="NCBI Taxonomy" id="408172"/>
    <lineage>
        <taxon>unclassified sequences</taxon>
        <taxon>metagenomes</taxon>
        <taxon>ecological metagenomes</taxon>
    </lineage>
</organism>
<dbReference type="NCBIfam" id="TIGR00786">
    <property type="entry name" value="dctM"/>
    <property type="match status" value="1"/>
</dbReference>
<feature type="transmembrane region" description="Helical" evidence="7">
    <location>
        <begin position="125"/>
        <end position="149"/>
    </location>
</feature>
<keyword evidence="5 7" id="KW-1133">Transmembrane helix</keyword>
<feature type="domain" description="TRAP C4-dicarboxylate transport system permease DctM subunit" evidence="8">
    <location>
        <begin position="2"/>
        <end position="403"/>
    </location>
</feature>
<sequence length="413" mass="42309">MVLATVPIGFALATVASIAVVVADLPVIIIPQQIVAGMDSFPMLAVPLFILAGFLMDVGGISQRLVTLARALVGHLPGGLGQVVIMAEIFFSGVSGSTSADAAAIGGIMVPQLMANGYSRARSTAIVSAACGMGILIPPAIVMVVYGVIGNVSVGALFVASIAPALLMAVGLMTQIGWQARREAWPTGERASFAEVRHAAVDALLPLSMIVVILGGIRFGLFTPTEAAAVAVGYALLLAGPIYGALPVAELWSKIIQTAMVSGMVLFVVGAAQLLGWMLAVMQVPQALASSVVEMGGGQVGFLILTILIFLPLGAILEGVPAVVMLTPILLPLARQLGIDPVHYGTVIVATQGISVFLPPVGVSLLVACSVGGVEPAEVARPLWPYLALMLALTVVIAFVPGIVLFLPTLLGY</sequence>
<proteinExistence type="predicted"/>
<dbReference type="PANTHER" id="PTHR33362">
    <property type="entry name" value="SIALIC ACID TRAP TRANSPORTER PERMEASE PROTEIN SIAT-RELATED"/>
    <property type="match status" value="1"/>
</dbReference>
<dbReference type="GO" id="GO:0022857">
    <property type="term" value="F:transmembrane transporter activity"/>
    <property type="evidence" value="ECO:0007669"/>
    <property type="project" value="TreeGrafter"/>
</dbReference>
<feature type="transmembrane region" description="Helical" evidence="7">
    <location>
        <begin position="258"/>
        <end position="280"/>
    </location>
</feature>
<keyword evidence="4 7" id="KW-0812">Transmembrane</keyword>
<evidence type="ECO:0000259" key="8">
    <source>
        <dbReference type="Pfam" id="PF06808"/>
    </source>
</evidence>
<reference evidence="9" key="1">
    <citation type="submission" date="2018-05" db="EMBL/GenBank/DDBJ databases">
        <authorList>
            <person name="Lanie J.A."/>
            <person name="Ng W.-L."/>
            <person name="Kazmierczak K.M."/>
            <person name="Andrzejewski T.M."/>
            <person name="Davidsen T.M."/>
            <person name="Wayne K.J."/>
            <person name="Tettelin H."/>
            <person name="Glass J.I."/>
            <person name="Rusch D."/>
            <person name="Podicherti R."/>
            <person name="Tsui H.-C.T."/>
            <person name="Winkler M.E."/>
        </authorList>
    </citation>
    <scope>NUCLEOTIDE SEQUENCE</scope>
</reference>
<accession>A0A381N4H6</accession>
<evidence type="ECO:0000256" key="4">
    <source>
        <dbReference type="ARBA" id="ARBA00022692"/>
    </source>
</evidence>
<evidence type="ECO:0000256" key="7">
    <source>
        <dbReference type="SAM" id="Phobius"/>
    </source>
</evidence>
<dbReference type="InterPro" id="IPR004681">
    <property type="entry name" value="TRAP_DctM"/>
</dbReference>
<feature type="transmembrane region" description="Helical" evidence="7">
    <location>
        <begin position="155"/>
        <end position="178"/>
    </location>
</feature>
<evidence type="ECO:0000256" key="5">
    <source>
        <dbReference type="ARBA" id="ARBA00022989"/>
    </source>
</evidence>
<dbReference type="PIRSF" id="PIRSF006066">
    <property type="entry name" value="HI0050"/>
    <property type="match status" value="1"/>
</dbReference>
<feature type="transmembrane region" description="Helical" evidence="7">
    <location>
        <begin position="227"/>
        <end position="246"/>
    </location>
</feature>
<feature type="transmembrane region" description="Helical" evidence="7">
    <location>
        <begin position="342"/>
        <end position="363"/>
    </location>
</feature>
<evidence type="ECO:0000256" key="3">
    <source>
        <dbReference type="ARBA" id="ARBA00022519"/>
    </source>
</evidence>
<keyword evidence="6 7" id="KW-0472">Membrane</keyword>